<sequence length="485" mass="55775">MLFQDHFSTHQLNPLELDVLYTCISKLMKESRSIELEGFVKKILKTSKDSSTSSDSSPTTHGRQLLDDTSGVVNDYWVLREILQQVTGSEGNKSEDDLAEKLRRALLDKRYLIVLDDVWDIATGEMLIACFPKMMKVMQLSFDHLPYHLKSLLRYFARSQKNKQTPVSKLMQLGMAEGFVDHDIPSKSNLEEATQSYLDALISSSLIMVDHIPSKKRTWPFSDMIKNLETLLIRTQYSTIVLLPRILKLSKLKHISIDNRSSFFENEEDADNIMHQRSRILEVENSKLTTLSQVQISYSKGTNDALEKFPNLQHLDCVIEELTDPPSHNDWFPKFNVLNKLESLIARYGDDSELIDQIPPPNEYHFPTSLKMLRLYGFLLRPALLSAIVALPELEILVLNTSDFNEDKRDASEDIYQSLNTLHLENTNYENGKYLKSIHVVQSKRELGDSAMKMRKDVEAYTGENILHVHLSYEYCALGYEEESK</sequence>
<dbReference type="Gene3D" id="3.80.10.10">
    <property type="entry name" value="Ribonuclease Inhibitor"/>
    <property type="match status" value="1"/>
</dbReference>
<dbReference type="OrthoDB" id="1286602at2759"/>
<dbReference type="InterPro" id="IPR002182">
    <property type="entry name" value="NB-ARC"/>
</dbReference>
<dbReference type="SUPFAM" id="SSF52058">
    <property type="entry name" value="L domain-like"/>
    <property type="match status" value="1"/>
</dbReference>
<evidence type="ECO:0000256" key="2">
    <source>
        <dbReference type="ARBA" id="ARBA00022821"/>
    </source>
</evidence>
<keyword evidence="5" id="KW-1185">Reference proteome</keyword>
<dbReference type="Proteomes" id="UP000824120">
    <property type="component" value="Chromosome 3"/>
</dbReference>
<accession>A0A9J5ZTI1</accession>
<reference evidence="4 5" key="1">
    <citation type="submission" date="2020-09" db="EMBL/GenBank/DDBJ databases">
        <title>De no assembly of potato wild relative species, Solanum commersonii.</title>
        <authorList>
            <person name="Cho K."/>
        </authorList>
    </citation>
    <scope>NUCLEOTIDE SEQUENCE [LARGE SCALE GENOMIC DNA]</scope>
    <source>
        <strain evidence="4">LZ3.2</strain>
        <tissue evidence="4">Leaf</tissue>
    </source>
</reference>
<dbReference type="GO" id="GO:0006952">
    <property type="term" value="P:defense response"/>
    <property type="evidence" value="ECO:0007669"/>
    <property type="project" value="UniProtKB-KW"/>
</dbReference>
<dbReference type="InterPro" id="IPR036388">
    <property type="entry name" value="WH-like_DNA-bd_sf"/>
</dbReference>
<evidence type="ECO:0000259" key="3">
    <source>
        <dbReference type="Pfam" id="PF00931"/>
    </source>
</evidence>
<dbReference type="InterPro" id="IPR032675">
    <property type="entry name" value="LRR_dom_sf"/>
</dbReference>
<keyword evidence="2" id="KW-0611">Plant defense</keyword>
<comment type="similarity">
    <text evidence="1">Belongs to the disease resistance NB-LRR family.</text>
</comment>
<dbReference type="PANTHER" id="PTHR15140:SF53">
    <property type="entry name" value="NB-ARC DOMAIN-CONTAINING PROTEIN"/>
    <property type="match status" value="1"/>
</dbReference>
<protein>
    <recommendedName>
        <fullName evidence="3">NB-ARC domain-containing protein</fullName>
    </recommendedName>
</protein>
<gene>
    <name evidence="4" type="ORF">H5410_015320</name>
</gene>
<evidence type="ECO:0000256" key="1">
    <source>
        <dbReference type="ARBA" id="ARBA00008894"/>
    </source>
</evidence>
<dbReference type="SUPFAM" id="SSF52540">
    <property type="entry name" value="P-loop containing nucleoside triphosphate hydrolases"/>
    <property type="match status" value="1"/>
</dbReference>
<comment type="caution">
    <text evidence="4">The sequence shown here is derived from an EMBL/GenBank/DDBJ whole genome shotgun (WGS) entry which is preliminary data.</text>
</comment>
<evidence type="ECO:0000313" key="5">
    <source>
        <dbReference type="Proteomes" id="UP000824120"/>
    </source>
</evidence>
<evidence type="ECO:0000313" key="4">
    <source>
        <dbReference type="EMBL" id="KAG5615496.1"/>
    </source>
</evidence>
<dbReference type="GO" id="GO:0043531">
    <property type="term" value="F:ADP binding"/>
    <property type="evidence" value="ECO:0007669"/>
    <property type="project" value="InterPro"/>
</dbReference>
<dbReference type="EMBL" id="JACXVP010000003">
    <property type="protein sequence ID" value="KAG5615496.1"/>
    <property type="molecule type" value="Genomic_DNA"/>
</dbReference>
<feature type="domain" description="NB-ARC" evidence="3">
    <location>
        <begin position="74"/>
        <end position="134"/>
    </location>
</feature>
<dbReference type="InterPro" id="IPR027417">
    <property type="entry name" value="P-loop_NTPase"/>
</dbReference>
<organism evidence="4 5">
    <name type="scientific">Solanum commersonii</name>
    <name type="common">Commerson's wild potato</name>
    <name type="synonym">Commerson's nightshade</name>
    <dbReference type="NCBI Taxonomy" id="4109"/>
    <lineage>
        <taxon>Eukaryota</taxon>
        <taxon>Viridiplantae</taxon>
        <taxon>Streptophyta</taxon>
        <taxon>Embryophyta</taxon>
        <taxon>Tracheophyta</taxon>
        <taxon>Spermatophyta</taxon>
        <taxon>Magnoliopsida</taxon>
        <taxon>eudicotyledons</taxon>
        <taxon>Gunneridae</taxon>
        <taxon>Pentapetalae</taxon>
        <taxon>asterids</taxon>
        <taxon>lamiids</taxon>
        <taxon>Solanales</taxon>
        <taxon>Solanaceae</taxon>
        <taxon>Solanoideae</taxon>
        <taxon>Solaneae</taxon>
        <taxon>Solanum</taxon>
    </lineage>
</organism>
<dbReference type="Gene3D" id="3.40.50.300">
    <property type="entry name" value="P-loop containing nucleotide triphosphate hydrolases"/>
    <property type="match status" value="1"/>
</dbReference>
<dbReference type="Gene3D" id="1.10.10.10">
    <property type="entry name" value="Winged helix-like DNA-binding domain superfamily/Winged helix DNA-binding domain"/>
    <property type="match status" value="1"/>
</dbReference>
<dbReference type="PANTHER" id="PTHR15140">
    <property type="entry name" value="TUBULIN-SPECIFIC CHAPERONE E"/>
    <property type="match status" value="1"/>
</dbReference>
<name>A0A9J5ZTI1_SOLCO</name>
<dbReference type="AlphaFoldDB" id="A0A9J5ZTI1"/>
<proteinExistence type="inferred from homology"/>
<dbReference type="Pfam" id="PF00931">
    <property type="entry name" value="NB-ARC"/>
    <property type="match status" value="1"/>
</dbReference>